<dbReference type="GO" id="GO:0016226">
    <property type="term" value="P:iron-sulfur cluster assembly"/>
    <property type="evidence" value="ECO:0007669"/>
    <property type="project" value="InterPro"/>
</dbReference>
<sequence>MQQYQQEHQQRAARIEELLQEVSMFKDAQARSTTEELVQLLLDLYGEGLARMLKLTQRASTTGEALVERFTQDELLASLLLLHGLHPLDIETRVHQALERVRSTPTARNGTVELLEMEEGRIRVRLNGTHGCHSCHASSTSFSTLVEQALREAAPELEEILIEQDSQESRTRIPVTFVPTRRQRDKTR</sequence>
<dbReference type="InterPro" id="IPR001075">
    <property type="entry name" value="NIF_FeS_clus_asmbl_NifU_C"/>
</dbReference>
<dbReference type="SUPFAM" id="SSF117916">
    <property type="entry name" value="Fe-S cluster assembly (FSCA) domain-like"/>
    <property type="match status" value="1"/>
</dbReference>
<dbReference type="Pfam" id="PF01106">
    <property type="entry name" value="NifU"/>
    <property type="match status" value="1"/>
</dbReference>
<dbReference type="EMBL" id="BNJF01000001">
    <property type="protein sequence ID" value="GHO42584.1"/>
    <property type="molecule type" value="Genomic_DNA"/>
</dbReference>
<evidence type="ECO:0000259" key="2">
    <source>
        <dbReference type="Pfam" id="PF01106"/>
    </source>
</evidence>
<dbReference type="InterPro" id="IPR034904">
    <property type="entry name" value="FSCA_dom_sf"/>
</dbReference>
<accession>A0A8J3HS29</accession>
<keyword evidence="4" id="KW-1185">Reference proteome</keyword>
<dbReference type="RefSeq" id="WP_220192111.1">
    <property type="nucleotide sequence ID" value="NZ_BNJF01000001.1"/>
</dbReference>
<dbReference type="AlphaFoldDB" id="A0A8J3HS29"/>
<dbReference type="GO" id="GO:0005506">
    <property type="term" value="F:iron ion binding"/>
    <property type="evidence" value="ECO:0007669"/>
    <property type="project" value="InterPro"/>
</dbReference>
<protein>
    <recommendedName>
        <fullName evidence="2">NIF system FeS cluster assembly NifU C-terminal domain-containing protein</fullName>
    </recommendedName>
</protein>
<dbReference type="Gene3D" id="3.30.300.130">
    <property type="entry name" value="Fe-S cluster assembly (FSCA)"/>
    <property type="match status" value="1"/>
</dbReference>
<feature type="domain" description="NIF system FeS cluster assembly NifU C-terminal" evidence="2">
    <location>
        <begin position="94"/>
        <end position="160"/>
    </location>
</feature>
<organism evidence="3 4">
    <name type="scientific">Ktedonospora formicarum</name>
    <dbReference type="NCBI Taxonomy" id="2778364"/>
    <lineage>
        <taxon>Bacteria</taxon>
        <taxon>Bacillati</taxon>
        <taxon>Chloroflexota</taxon>
        <taxon>Ktedonobacteria</taxon>
        <taxon>Ktedonobacterales</taxon>
        <taxon>Ktedonobacteraceae</taxon>
        <taxon>Ktedonospora</taxon>
    </lineage>
</organism>
<dbReference type="GO" id="GO:0051536">
    <property type="term" value="F:iron-sulfur cluster binding"/>
    <property type="evidence" value="ECO:0007669"/>
    <property type="project" value="InterPro"/>
</dbReference>
<proteinExistence type="predicted"/>
<evidence type="ECO:0000313" key="4">
    <source>
        <dbReference type="Proteomes" id="UP000612362"/>
    </source>
</evidence>
<dbReference type="Proteomes" id="UP000612362">
    <property type="component" value="Unassembled WGS sequence"/>
</dbReference>
<name>A0A8J3HS29_9CHLR</name>
<evidence type="ECO:0000256" key="1">
    <source>
        <dbReference type="ARBA" id="ARBA00049958"/>
    </source>
</evidence>
<gene>
    <name evidence="3" type="ORF">KSX_07470</name>
</gene>
<comment type="function">
    <text evidence="1">May be involved in the formation or repair of [Fe-S] clusters present in iron-sulfur proteins.</text>
</comment>
<reference evidence="3" key="1">
    <citation type="submission" date="2020-10" db="EMBL/GenBank/DDBJ databases">
        <title>Taxonomic study of unclassified bacteria belonging to the class Ktedonobacteria.</title>
        <authorList>
            <person name="Yabe S."/>
            <person name="Wang C.M."/>
            <person name="Zheng Y."/>
            <person name="Sakai Y."/>
            <person name="Cavaletti L."/>
            <person name="Monciardini P."/>
            <person name="Donadio S."/>
        </authorList>
    </citation>
    <scope>NUCLEOTIDE SEQUENCE</scope>
    <source>
        <strain evidence="3">SOSP1-1</strain>
    </source>
</reference>
<evidence type="ECO:0000313" key="3">
    <source>
        <dbReference type="EMBL" id="GHO42584.1"/>
    </source>
</evidence>
<comment type="caution">
    <text evidence="3">The sequence shown here is derived from an EMBL/GenBank/DDBJ whole genome shotgun (WGS) entry which is preliminary data.</text>
</comment>